<keyword evidence="3 6" id="KW-0812">Transmembrane</keyword>
<evidence type="ECO:0000256" key="5">
    <source>
        <dbReference type="ARBA" id="ARBA00023136"/>
    </source>
</evidence>
<feature type="transmembrane region" description="Helical" evidence="6">
    <location>
        <begin position="772"/>
        <end position="796"/>
    </location>
</feature>
<feature type="domain" description="SSD" evidence="7">
    <location>
        <begin position="282"/>
        <end position="405"/>
    </location>
</feature>
<feature type="transmembrane region" description="Helical" evidence="6">
    <location>
        <begin position="20"/>
        <end position="38"/>
    </location>
</feature>
<feature type="transmembrane region" description="Helical" evidence="6">
    <location>
        <begin position="441"/>
        <end position="461"/>
    </location>
</feature>
<keyword evidence="2" id="KW-1003">Cell membrane</keyword>
<dbReference type="Pfam" id="PF03176">
    <property type="entry name" value="MMPL"/>
    <property type="match status" value="2"/>
</dbReference>
<evidence type="ECO:0000313" key="8">
    <source>
        <dbReference type="EMBL" id="XCN74572.1"/>
    </source>
</evidence>
<dbReference type="KEGG" id="eaj:Q3M24_07460"/>
<feature type="transmembrane region" description="Helical" evidence="6">
    <location>
        <begin position="647"/>
        <end position="663"/>
    </location>
</feature>
<feature type="transmembrane region" description="Helical" evidence="6">
    <location>
        <begin position="309"/>
        <end position="331"/>
    </location>
</feature>
<feature type="domain" description="SSD" evidence="7">
    <location>
        <begin position="636"/>
        <end position="795"/>
    </location>
</feature>
<dbReference type="SUPFAM" id="SSF82866">
    <property type="entry name" value="Multidrug efflux transporter AcrB transmembrane domain"/>
    <property type="match status" value="2"/>
</dbReference>
<comment type="subcellular location">
    <subcellularLocation>
        <location evidence="1">Cell membrane</location>
        <topology evidence="1">Multi-pass membrane protein</topology>
    </subcellularLocation>
</comment>
<dbReference type="InterPro" id="IPR050545">
    <property type="entry name" value="Mycobact_MmpL"/>
</dbReference>
<dbReference type="Gene3D" id="1.20.1640.10">
    <property type="entry name" value="Multidrug efflux transporter AcrB transmembrane domain"/>
    <property type="match status" value="2"/>
</dbReference>
<gene>
    <name evidence="8" type="ORF">Q3M24_07460</name>
</gene>
<dbReference type="GO" id="GO:0005886">
    <property type="term" value="C:plasma membrane"/>
    <property type="evidence" value="ECO:0007669"/>
    <property type="project" value="UniProtKB-SubCell"/>
</dbReference>
<keyword evidence="4 6" id="KW-1133">Transmembrane helix</keyword>
<evidence type="ECO:0000256" key="2">
    <source>
        <dbReference type="ARBA" id="ARBA00022475"/>
    </source>
</evidence>
<dbReference type="InterPro" id="IPR000731">
    <property type="entry name" value="SSD"/>
</dbReference>
<dbReference type="AlphaFoldDB" id="A0AAU8LZC2"/>
<evidence type="ECO:0000256" key="3">
    <source>
        <dbReference type="ARBA" id="ARBA00022692"/>
    </source>
</evidence>
<reference evidence="8" key="1">
    <citation type="journal article" date="2024" name="Syst. Appl. Microbiol.">
        <title>First single-strain enrichments of Electrothrix cable bacteria, description of E. aestuarii sp. nov. and E. rattekaaiensis sp. nov., and proposal of a cable bacteria taxonomy following the rules of the SeqCode.</title>
        <authorList>
            <person name="Plum-Jensen L.E."/>
            <person name="Schramm A."/>
            <person name="Marshall I.P.G."/>
        </authorList>
    </citation>
    <scope>NUCLEOTIDE SEQUENCE</scope>
    <source>
        <strain evidence="8">Rat1</strain>
    </source>
</reference>
<name>A0AAU8LZC2_9BACT</name>
<reference evidence="8" key="2">
    <citation type="submission" date="2024-06" db="EMBL/GenBank/DDBJ databases">
        <authorList>
            <person name="Plum-Jensen L.E."/>
            <person name="Schramm A."/>
            <person name="Marshall I.P.G."/>
        </authorList>
    </citation>
    <scope>NUCLEOTIDE SEQUENCE</scope>
    <source>
        <strain evidence="8">Rat1</strain>
    </source>
</reference>
<keyword evidence="5 6" id="KW-0472">Membrane</keyword>
<dbReference type="PROSITE" id="PS50156">
    <property type="entry name" value="SSD"/>
    <property type="match status" value="2"/>
</dbReference>
<evidence type="ECO:0000259" key="7">
    <source>
        <dbReference type="PROSITE" id="PS50156"/>
    </source>
</evidence>
<dbReference type="PANTHER" id="PTHR33406">
    <property type="entry name" value="MEMBRANE PROTEIN MJ1562-RELATED"/>
    <property type="match status" value="1"/>
</dbReference>
<organism evidence="8">
    <name type="scientific">Candidatus Electrothrix aestuarii</name>
    <dbReference type="NCBI Taxonomy" id="3062594"/>
    <lineage>
        <taxon>Bacteria</taxon>
        <taxon>Pseudomonadati</taxon>
        <taxon>Thermodesulfobacteriota</taxon>
        <taxon>Desulfobulbia</taxon>
        <taxon>Desulfobulbales</taxon>
        <taxon>Desulfobulbaceae</taxon>
        <taxon>Candidatus Electrothrix</taxon>
    </lineage>
</organism>
<dbReference type="PANTHER" id="PTHR33406:SF12">
    <property type="entry name" value="BLR2997 PROTEIN"/>
    <property type="match status" value="1"/>
</dbReference>
<sequence>MHHVKDRIEEQFAAAARLFFRHNLITLLVLTVFTGGLLSQLPKLTLDTSAEGFLHEQDPALLTYNDFRAQFGNTEMVIIAIKGKDVFAPEFLQELKKLHVELRDTVPYVDDISSLINARSTRGEGDRLIVEDLLEHWPESPEELATIKERALTNSLYKNLIISEKGDFTGIVLQMQAYTSQGEEPEDVLAGFTEEADGNPQEARLFLTDEEKGEAVEAVTRIADTYRSPDFEIYVAGGPVVTDFLKKAMTESMLKFMVLVGMVIATFLFLMFRRASAVFLPLLIVLISLLSTMGLMAACGTPLKMPTQIMPSFLLAVGVGDSVHILAIFFHRLRHNGWDKEEAVVYAIGHSGLAVLMTSVTTAGGLLSFASADIAPIADLGIYAASGVMLALLYTIVLLPSLLALISLKQGLEKKKERKGTWLDKVLSAFGHFAIQYPKSILAATVLIFLVSIIGMTRITFSHYIVGWYPKDSPIRIASETIDEEMRGSISLEIILDTGKVNGLYDPDLLRRIDSSVQYMEQLKKGEIFAGKAWSITTILKEIHQALNENRPEFYKVPDDPALIPQEFLLFENSGSDDLEDVTDSQFSKARFTVKVPYRDAVAYTDFLQAVNKHFQQTFPELQITITGLSSIISQTMAQVVDTMAESYMIAFIVITVLMISLIGKLRTGLLSMIPNLFPICLTLGIMGWFHVTMDLFTMLVGSISIGLAVDDTIHFMHNFQRYYKQGGDAKQAVMDTLCSTGRAMLITTCVLSIGFFVLMCSSMNNLFNFGWLTGFTLIIALLADYLIAPALMMLVHPSQQSSNLSFSGELS</sequence>
<feature type="transmembrane region" description="Helical" evidence="6">
    <location>
        <begin position="253"/>
        <end position="272"/>
    </location>
</feature>
<feature type="transmembrane region" description="Helical" evidence="6">
    <location>
        <begin position="670"/>
        <end position="690"/>
    </location>
</feature>
<evidence type="ECO:0000256" key="4">
    <source>
        <dbReference type="ARBA" id="ARBA00022989"/>
    </source>
</evidence>
<protein>
    <submittedName>
        <fullName evidence="8">Efflux RND transporter permease subunit</fullName>
    </submittedName>
</protein>
<dbReference type="InterPro" id="IPR004869">
    <property type="entry name" value="MMPL_dom"/>
</dbReference>
<evidence type="ECO:0000256" key="6">
    <source>
        <dbReference type="SAM" id="Phobius"/>
    </source>
</evidence>
<dbReference type="EMBL" id="CP159373">
    <property type="protein sequence ID" value="XCN74572.1"/>
    <property type="molecule type" value="Genomic_DNA"/>
</dbReference>
<feature type="transmembrane region" description="Helical" evidence="6">
    <location>
        <begin position="279"/>
        <end position="303"/>
    </location>
</feature>
<feature type="transmembrane region" description="Helical" evidence="6">
    <location>
        <begin position="738"/>
        <end position="760"/>
    </location>
</feature>
<proteinExistence type="predicted"/>
<feature type="transmembrane region" description="Helical" evidence="6">
    <location>
        <begin position="382"/>
        <end position="408"/>
    </location>
</feature>
<accession>A0AAU8LZC2</accession>
<feature type="transmembrane region" description="Helical" evidence="6">
    <location>
        <begin position="343"/>
        <end position="370"/>
    </location>
</feature>
<evidence type="ECO:0000256" key="1">
    <source>
        <dbReference type="ARBA" id="ARBA00004651"/>
    </source>
</evidence>